<dbReference type="GO" id="GO:0000160">
    <property type="term" value="P:phosphorelay signal transduction system"/>
    <property type="evidence" value="ECO:0007669"/>
    <property type="project" value="InterPro"/>
</dbReference>
<evidence type="ECO:0000256" key="1">
    <source>
        <dbReference type="PROSITE-ProRule" id="PRU00169"/>
    </source>
</evidence>
<dbReference type="AlphaFoldDB" id="A0A4R3J8Q5"/>
<dbReference type="Proteomes" id="UP000295304">
    <property type="component" value="Unassembled WGS sequence"/>
</dbReference>
<dbReference type="InterPro" id="IPR013976">
    <property type="entry name" value="HDOD"/>
</dbReference>
<dbReference type="SUPFAM" id="SSF109604">
    <property type="entry name" value="HD-domain/PDEase-like"/>
    <property type="match status" value="1"/>
</dbReference>
<dbReference type="PROSITE" id="PS50110">
    <property type="entry name" value="RESPONSE_REGULATORY"/>
    <property type="match status" value="1"/>
</dbReference>
<dbReference type="RefSeq" id="WP_132939299.1">
    <property type="nucleotide sequence ID" value="NZ_CP119676.1"/>
</dbReference>
<name>A0A4R3J8Q5_9PROT</name>
<dbReference type="SUPFAM" id="SSF52172">
    <property type="entry name" value="CheY-like"/>
    <property type="match status" value="1"/>
</dbReference>
<dbReference type="OrthoDB" id="9803649at2"/>
<sequence length="405" mass="44716">MNKRILFVDDEANILSALRRMLRPMRDSWEMAFVDSGDKALEILKKSPVDVIVSDMKMPTMDGAAFLGACRKIQPEALRIILSGYADQESVIRTIGPAHQYLAKPCSSEELILSIQNAMKLRDILTEPELRRLVSKVEHLPTPPANFGELLQELNSEHGSAGKIAEIINHDVAMTAMVLKLTNSAFFSLAAPATSPLQAVRVLGFETIKTLILSGAIFSRLEPHKELSATFDTLCLRSQVIGQLSKEIAITHGVDRHVAEHAEIAGALSHLGIILEISEIPDQFQKIMSMTDREKCLVTTAEKHVLGATHSEIGGYLLGLWGFSHPIVEAVSFHHAPSDAPDQGISPLLFLHIAQELVRFSIDELENLPPTHTRLDLDYLGKLEVLGKFPDWISCAVKTKQGYEI</sequence>
<evidence type="ECO:0000313" key="5">
    <source>
        <dbReference type="Proteomes" id="UP000295304"/>
    </source>
</evidence>
<dbReference type="Pfam" id="PF00072">
    <property type="entry name" value="Response_reg"/>
    <property type="match status" value="1"/>
</dbReference>
<gene>
    <name evidence="4" type="ORF">EDD55_106186</name>
</gene>
<feature type="domain" description="HDOD" evidence="3">
    <location>
        <begin position="140"/>
        <end position="337"/>
    </location>
</feature>
<accession>A0A4R3J8Q5</accession>
<dbReference type="Gene3D" id="1.10.3210.10">
    <property type="entry name" value="Hypothetical protein af1432"/>
    <property type="match status" value="1"/>
</dbReference>
<dbReference type="SMART" id="SM00448">
    <property type="entry name" value="REC"/>
    <property type="match status" value="1"/>
</dbReference>
<dbReference type="InterPro" id="IPR011006">
    <property type="entry name" value="CheY-like_superfamily"/>
</dbReference>
<comment type="caution">
    <text evidence="4">The sequence shown here is derived from an EMBL/GenBank/DDBJ whole genome shotgun (WGS) entry which is preliminary data.</text>
</comment>
<dbReference type="PANTHER" id="PTHR33525:SF6">
    <property type="entry name" value="HDOD DOMAIN-CONTAINING PROTEIN"/>
    <property type="match status" value="1"/>
</dbReference>
<evidence type="ECO:0000259" key="3">
    <source>
        <dbReference type="PROSITE" id="PS51833"/>
    </source>
</evidence>
<evidence type="ECO:0000259" key="2">
    <source>
        <dbReference type="PROSITE" id="PS50110"/>
    </source>
</evidence>
<dbReference type="InterPro" id="IPR001789">
    <property type="entry name" value="Sig_transdc_resp-reg_receiver"/>
</dbReference>
<dbReference type="EMBL" id="SLZW01000006">
    <property type="protein sequence ID" value="TCS62228.1"/>
    <property type="molecule type" value="Genomic_DNA"/>
</dbReference>
<reference evidence="4 5" key="1">
    <citation type="submission" date="2019-03" db="EMBL/GenBank/DDBJ databases">
        <title>Genomic Encyclopedia of Type Strains, Phase IV (KMG-IV): sequencing the most valuable type-strain genomes for metagenomic binning, comparative biology and taxonomic classification.</title>
        <authorList>
            <person name="Goeker M."/>
        </authorList>
    </citation>
    <scope>NUCLEOTIDE SEQUENCE [LARGE SCALE GENOMIC DNA]</scope>
    <source>
        <strain evidence="4 5">DSM 101688</strain>
    </source>
</reference>
<evidence type="ECO:0000313" key="4">
    <source>
        <dbReference type="EMBL" id="TCS62228.1"/>
    </source>
</evidence>
<dbReference type="CDD" id="cd17569">
    <property type="entry name" value="REC_HupR-like"/>
    <property type="match status" value="1"/>
</dbReference>
<dbReference type="PIRSF" id="PIRSF036883">
    <property type="entry name" value="RR_HD-GYP_mod"/>
    <property type="match status" value="1"/>
</dbReference>
<feature type="modified residue" description="4-aspartylphosphate" evidence="1">
    <location>
        <position position="55"/>
    </location>
</feature>
<dbReference type="Pfam" id="PF08668">
    <property type="entry name" value="HDOD"/>
    <property type="match status" value="1"/>
</dbReference>
<keyword evidence="5" id="KW-1185">Reference proteome</keyword>
<protein>
    <submittedName>
        <fullName evidence="4">Response regulator receiver domain-containing protein</fullName>
    </submittedName>
</protein>
<feature type="domain" description="Response regulatory" evidence="2">
    <location>
        <begin position="4"/>
        <end position="119"/>
    </location>
</feature>
<proteinExistence type="predicted"/>
<dbReference type="PROSITE" id="PS51833">
    <property type="entry name" value="HDOD"/>
    <property type="match status" value="1"/>
</dbReference>
<dbReference type="InterPro" id="IPR014626">
    <property type="entry name" value="Sig_transdc_resp-reg_put"/>
</dbReference>
<dbReference type="InterPro" id="IPR052340">
    <property type="entry name" value="RNase_Y/CdgJ"/>
</dbReference>
<dbReference type="PANTHER" id="PTHR33525">
    <property type="match status" value="1"/>
</dbReference>
<organism evidence="4 5">
    <name type="scientific">Varunaivibrio sulfuroxidans</name>
    <dbReference type="NCBI Taxonomy" id="1773489"/>
    <lineage>
        <taxon>Bacteria</taxon>
        <taxon>Pseudomonadati</taxon>
        <taxon>Pseudomonadota</taxon>
        <taxon>Alphaproteobacteria</taxon>
        <taxon>Rhodospirillales</taxon>
        <taxon>Magnetovibrionaceae</taxon>
        <taxon>Varunaivibrio</taxon>
    </lineage>
</organism>
<dbReference type="Gene3D" id="3.40.50.2300">
    <property type="match status" value="1"/>
</dbReference>
<keyword evidence="1" id="KW-0597">Phosphoprotein</keyword>